<dbReference type="InterPro" id="IPR011051">
    <property type="entry name" value="RmlC_Cupin_sf"/>
</dbReference>
<protein>
    <submittedName>
        <fullName evidence="1">Uncharacterized protein</fullName>
    </submittedName>
</protein>
<reference evidence="2" key="1">
    <citation type="submission" date="2009-09" db="EMBL/GenBank/DDBJ databases">
        <title>The complete chromosome of Sebaldella termitidis ATCC 33386.</title>
        <authorList>
            <consortium name="US DOE Joint Genome Institute (JGI-PGF)"/>
            <person name="Lucas S."/>
            <person name="Copeland A."/>
            <person name="Lapidus A."/>
            <person name="Glavina del Rio T."/>
            <person name="Dalin E."/>
            <person name="Tice H."/>
            <person name="Bruce D."/>
            <person name="Goodwin L."/>
            <person name="Pitluck S."/>
            <person name="Kyrpides N."/>
            <person name="Mavromatis K."/>
            <person name="Ivanova N."/>
            <person name="Mikhailova N."/>
            <person name="Sims D."/>
            <person name="Meincke L."/>
            <person name="Brettin T."/>
            <person name="Detter J.C."/>
            <person name="Han C."/>
            <person name="Larimer F."/>
            <person name="Land M."/>
            <person name="Hauser L."/>
            <person name="Markowitz V."/>
            <person name="Cheng J.F."/>
            <person name="Hugenholtz P."/>
            <person name="Woyke T."/>
            <person name="Wu D."/>
            <person name="Eisen J.A."/>
        </authorList>
    </citation>
    <scope>NUCLEOTIDE SEQUENCE [LARGE SCALE GENOMIC DNA]</scope>
    <source>
        <strain evidence="2">ATCC 33386 / NCTC 11300</strain>
    </source>
</reference>
<gene>
    <name evidence="1" type="ordered locus">Sterm_1589</name>
</gene>
<dbReference type="EMBL" id="CP001739">
    <property type="protein sequence ID" value="ACZ08448.1"/>
    <property type="molecule type" value="Genomic_DNA"/>
</dbReference>
<name>D1AI64_SEBTE</name>
<proteinExistence type="predicted"/>
<reference evidence="1 2" key="2">
    <citation type="journal article" date="2010" name="Stand. Genomic Sci.">
        <title>Complete genome sequence of Sebaldella termitidis type strain (NCTC 11300).</title>
        <authorList>
            <person name="Harmon-Smith M."/>
            <person name="Celia L."/>
            <person name="Chertkov O."/>
            <person name="Lapidus A."/>
            <person name="Copeland A."/>
            <person name="Glavina Del Rio T."/>
            <person name="Nolan M."/>
            <person name="Lucas S."/>
            <person name="Tice H."/>
            <person name="Cheng J.F."/>
            <person name="Han C."/>
            <person name="Detter J.C."/>
            <person name="Bruce D."/>
            <person name="Goodwin L."/>
            <person name="Pitluck S."/>
            <person name="Pati A."/>
            <person name="Liolios K."/>
            <person name="Ivanova N."/>
            <person name="Mavromatis K."/>
            <person name="Mikhailova N."/>
            <person name="Chen A."/>
            <person name="Palaniappan K."/>
            <person name="Land M."/>
            <person name="Hauser L."/>
            <person name="Chang Y.J."/>
            <person name="Jeffries C.D."/>
            <person name="Brettin T."/>
            <person name="Goker M."/>
            <person name="Beck B."/>
            <person name="Bristow J."/>
            <person name="Eisen J.A."/>
            <person name="Markowitz V."/>
            <person name="Hugenholtz P."/>
            <person name="Kyrpides N.C."/>
            <person name="Klenk H.P."/>
            <person name="Chen F."/>
        </authorList>
    </citation>
    <scope>NUCLEOTIDE SEQUENCE [LARGE SCALE GENOMIC DNA]</scope>
    <source>
        <strain evidence="2">ATCC 33386 / NCTC 11300</strain>
    </source>
</reference>
<dbReference type="SUPFAM" id="SSF51182">
    <property type="entry name" value="RmlC-like cupins"/>
    <property type="match status" value="1"/>
</dbReference>
<dbReference type="AlphaFoldDB" id="D1AI64"/>
<dbReference type="RefSeq" id="WP_012861044.1">
    <property type="nucleotide sequence ID" value="NC_013517.1"/>
</dbReference>
<organism evidence="1 2">
    <name type="scientific">Sebaldella termitidis (strain ATCC 33386 / NCTC 11300)</name>
    <dbReference type="NCBI Taxonomy" id="526218"/>
    <lineage>
        <taxon>Bacteria</taxon>
        <taxon>Fusobacteriati</taxon>
        <taxon>Fusobacteriota</taxon>
        <taxon>Fusobacteriia</taxon>
        <taxon>Fusobacteriales</taxon>
        <taxon>Leptotrichiaceae</taxon>
        <taxon>Sebaldella</taxon>
    </lineage>
</organism>
<keyword evidence="2" id="KW-1185">Reference proteome</keyword>
<dbReference type="Proteomes" id="UP000000845">
    <property type="component" value="Chromosome"/>
</dbReference>
<dbReference type="KEGG" id="str:Sterm_1589"/>
<dbReference type="STRING" id="526218.Sterm_1589"/>
<evidence type="ECO:0000313" key="1">
    <source>
        <dbReference type="EMBL" id="ACZ08448.1"/>
    </source>
</evidence>
<sequence>MIFEDLKVYEWKDFFDKPVSEGRIIKLLGNDLFRMSYSSSSYEFTCPSHNISKMIFMKNGTIKFFRENKRYQVSEGEFILIPRGRTAVTYSDMCKYLTAILIRDLPDEIVRKEREKFPEIRMPWKVKSHDPDTEND</sequence>
<dbReference type="HOGENOM" id="CLU_1873992_0_0_0"/>
<evidence type="ECO:0000313" key="2">
    <source>
        <dbReference type="Proteomes" id="UP000000845"/>
    </source>
</evidence>
<accession>D1AI64</accession>